<protein>
    <submittedName>
        <fullName evidence="1">Uncharacterized protein</fullName>
    </submittedName>
</protein>
<comment type="caution">
    <text evidence="1">The sequence shown here is derived from an EMBL/GenBank/DDBJ whole genome shotgun (WGS) entry which is preliminary data.</text>
</comment>
<dbReference type="OrthoDB" id="1436588at2"/>
<accession>I0WDU0</accession>
<dbReference type="Proteomes" id="UP000005938">
    <property type="component" value="Unassembled WGS sequence"/>
</dbReference>
<name>I0WDU0_9FLAO</name>
<organism evidence="1 2">
    <name type="scientific">Imtechella halotolerans K1</name>
    <dbReference type="NCBI Taxonomy" id="946077"/>
    <lineage>
        <taxon>Bacteria</taxon>
        <taxon>Pseudomonadati</taxon>
        <taxon>Bacteroidota</taxon>
        <taxon>Flavobacteriia</taxon>
        <taxon>Flavobacteriales</taxon>
        <taxon>Flavobacteriaceae</taxon>
        <taxon>Imtechella</taxon>
    </lineage>
</organism>
<sequence>MLLNISIQNKISKQQIDRLVGTSFTLKERYNLGGIVSPKLYISTSSMAINNLLILNKNDHSCTIEMRPKGIIIKFSSQFNTYALITSYNKMSIRKPSAIDYSIYLESHFLKIKADSKTHDFITKLFRYKLSNLATRIEDVP</sequence>
<dbReference type="EMBL" id="AJJU01000010">
    <property type="protein sequence ID" value="EID74556.1"/>
    <property type="molecule type" value="Genomic_DNA"/>
</dbReference>
<evidence type="ECO:0000313" key="1">
    <source>
        <dbReference type="EMBL" id="EID74556.1"/>
    </source>
</evidence>
<dbReference type="eggNOG" id="ENOG50317Q0">
    <property type="taxonomic scope" value="Bacteria"/>
</dbReference>
<proteinExistence type="predicted"/>
<reference evidence="1 2" key="1">
    <citation type="journal article" date="2012" name="J. Bacteriol.">
        <title>Genome Sequence of the Halotolerant Bacterium Imtechella halotolerans K1T.</title>
        <authorList>
            <person name="Kumar S."/>
            <person name="Vikram S."/>
            <person name="Subramanian S."/>
            <person name="Raghava G.P."/>
            <person name="Pinnaka A.K."/>
        </authorList>
    </citation>
    <scope>NUCLEOTIDE SEQUENCE [LARGE SCALE GENOMIC DNA]</scope>
    <source>
        <strain evidence="1 2">K1</strain>
    </source>
</reference>
<keyword evidence="2" id="KW-1185">Reference proteome</keyword>
<dbReference type="RefSeq" id="WP_008239485.1">
    <property type="nucleotide sequence ID" value="NZ_AJJU01000010.1"/>
</dbReference>
<dbReference type="STRING" id="946077.W5A_08497"/>
<gene>
    <name evidence="1" type="ORF">W5A_08497</name>
</gene>
<dbReference type="AlphaFoldDB" id="I0WDU0"/>
<evidence type="ECO:0000313" key="2">
    <source>
        <dbReference type="Proteomes" id="UP000005938"/>
    </source>
</evidence>